<keyword evidence="4" id="KW-1133">Transmembrane helix</keyword>
<evidence type="ECO:0000313" key="6">
    <source>
        <dbReference type="Proteomes" id="UP000196842"/>
    </source>
</evidence>
<organism evidence="5 6">
    <name type="scientific">Pseudomonas viridiflava</name>
    <name type="common">Phytomonas viridiflava</name>
    <dbReference type="NCBI Taxonomy" id="33069"/>
    <lineage>
        <taxon>Bacteria</taxon>
        <taxon>Pseudomonadati</taxon>
        <taxon>Pseudomonadota</taxon>
        <taxon>Gammaproteobacteria</taxon>
        <taxon>Pseudomonadales</taxon>
        <taxon>Pseudomonadaceae</taxon>
        <taxon>Pseudomonas</taxon>
    </lineage>
</organism>
<keyword evidence="3 4" id="KW-0472">Membrane</keyword>
<reference evidence="5 6" key="1">
    <citation type="submission" date="2017-05" db="EMBL/GenBank/DDBJ databases">
        <authorList>
            <person name="Song R."/>
            <person name="Chenine A.L."/>
            <person name="Ruprecht R.M."/>
        </authorList>
    </citation>
    <scope>NUCLEOTIDE SEQUENCE [LARGE SCALE GENOMIC DNA]</scope>
    <source>
        <strain evidence="5 6">CFBP 1590</strain>
    </source>
</reference>
<dbReference type="SUPFAM" id="SSF50956">
    <property type="entry name" value="Thermostable phytase (3-phytase)"/>
    <property type="match status" value="1"/>
</dbReference>
<evidence type="ECO:0000256" key="3">
    <source>
        <dbReference type="ARBA" id="ARBA00023136"/>
    </source>
</evidence>
<gene>
    <name evidence="5" type="ORF">CFBP1590__1082</name>
</gene>
<protein>
    <submittedName>
        <fullName evidence="5">Uncharacterized protein</fullName>
    </submittedName>
</protein>
<evidence type="ECO:0000256" key="4">
    <source>
        <dbReference type="SAM" id="Phobius"/>
    </source>
</evidence>
<dbReference type="EMBL" id="LT855380">
    <property type="protein sequence ID" value="SMS08668.1"/>
    <property type="molecule type" value="Genomic_DNA"/>
</dbReference>
<evidence type="ECO:0000256" key="1">
    <source>
        <dbReference type="ARBA" id="ARBA00004236"/>
    </source>
</evidence>
<dbReference type="CDD" id="cd09971">
    <property type="entry name" value="SdiA-regulated"/>
    <property type="match status" value="1"/>
</dbReference>
<evidence type="ECO:0000256" key="2">
    <source>
        <dbReference type="ARBA" id="ARBA00022475"/>
    </source>
</evidence>
<dbReference type="KEGG" id="pvd:CFBP1590__1082"/>
<dbReference type="AlphaFoldDB" id="A0A1Y6JFC9"/>
<dbReference type="Pfam" id="PF06977">
    <property type="entry name" value="SdiA-regulated"/>
    <property type="match status" value="1"/>
</dbReference>
<proteinExistence type="predicted"/>
<keyword evidence="4" id="KW-0812">Transmembrane</keyword>
<name>A0A1Y6JFC9_PSEVI</name>
<dbReference type="Proteomes" id="UP000196842">
    <property type="component" value="Chromosome I"/>
</dbReference>
<sequence>MPNDRKPHSPQQQGAPEAMLLEKIETKRAGWSGLSRRRVSFLQMLFFAAALALLLLAYAVSAHFQLHQQLYYYGLTWLKGNEAPEKNIWLPAYQVVVDAKPIDPEVANISGITYDYDNHRLLAVTNKGPMQLLALDMNGDILERYPLIGFEDTEGVAYLGNGRVALCDEQLQQLDIIKMPGQARPIQVEEAEYIALVINPSLHNKGFEGVTYDPANDRLFAIKERDPRQLFEVSGVLRSIDQHRLQIKVVDRLDWITESVATRDLSDGHYDQRTGHLLLLSDQSRSITELDGNGRFVSIRSLTNAFSDLRNSAPQPEGLTMDQDGNLYVVSEPNLFYKFSKAPTPPAN</sequence>
<dbReference type="InterPro" id="IPR009722">
    <property type="entry name" value="YjiK/CarP"/>
</dbReference>
<evidence type="ECO:0000313" key="5">
    <source>
        <dbReference type="EMBL" id="SMS08668.1"/>
    </source>
</evidence>
<comment type="subcellular location">
    <subcellularLocation>
        <location evidence="1">Cell membrane</location>
    </subcellularLocation>
</comment>
<keyword evidence="2" id="KW-1003">Cell membrane</keyword>
<dbReference type="GO" id="GO:0005886">
    <property type="term" value="C:plasma membrane"/>
    <property type="evidence" value="ECO:0007669"/>
    <property type="project" value="UniProtKB-SubCell"/>
</dbReference>
<feature type="transmembrane region" description="Helical" evidence="4">
    <location>
        <begin position="41"/>
        <end position="60"/>
    </location>
</feature>
<accession>A0A1Y6JFC9</accession>